<dbReference type="Gene3D" id="3.20.20.140">
    <property type="entry name" value="Metal-dependent hydrolases"/>
    <property type="match status" value="1"/>
</dbReference>
<dbReference type="AlphaFoldDB" id="A0A9E7TI52"/>
<organism evidence="2 3">
    <name type="scientific">Methanoplanus endosymbiosus</name>
    <dbReference type="NCBI Taxonomy" id="33865"/>
    <lineage>
        <taxon>Archaea</taxon>
        <taxon>Methanobacteriati</taxon>
        <taxon>Methanobacteriota</taxon>
        <taxon>Stenosarchaea group</taxon>
        <taxon>Methanomicrobia</taxon>
        <taxon>Methanomicrobiales</taxon>
        <taxon>Methanomicrobiaceae</taxon>
        <taxon>Methanoplanus</taxon>
    </lineage>
</organism>
<feature type="domain" description="Polymerase/histidinol phosphatase N-terminal" evidence="1">
    <location>
        <begin position="27"/>
        <end position="89"/>
    </location>
</feature>
<dbReference type="InterPro" id="IPR004013">
    <property type="entry name" value="PHP_dom"/>
</dbReference>
<dbReference type="PANTHER" id="PTHR42924:SF3">
    <property type="entry name" value="POLYMERASE_HISTIDINOL PHOSPHATASE N-TERMINAL DOMAIN-CONTAINING PROTEIN"/>
    <property type="match status" value="1"/>
</dbReference>
<protein>
    <submittedName>
        <fullName evidence="2">PHP domain-containing protein</fullName>
    </submittedName>
</protein>
<gene>
    <name evidence="2" type="ORF">L6E24_11105</name>
</gene>
<accession>A0A9E7TI52</accession>
<reference evidence="2" key="1">
    <citation type="submission" date="2022-04" db="EMBL/GenBank/DDBJ databases">
        <title>Complete genome of Methanoplanus endosymbiosus DSM 3599.</title>
        <authorList>
            <person name="Chen S.-C."/>
            <person name="You Y.-T."/>
            <person name="Zhou Y.-Z."/>
            <person name="Lai M.-C."/>
        </authorList>
    </citation>
    <scope>NUCLEOTIDE SEQUENCE</scope>
    <source>
        <strain evidence="2">DSM 3599</strain>
    </source>
</reference>
<dbReference type="KEGG" id="mend:L6E24_11105"/>
<keyword evidence="3" id="KW-1185">Reference proteome</keyword>
<dbReference type="RefSeq" id="WP_257742054.1">
    <property type="nucleotide sequence ID" value="NZ_CP096115.1"/>
</dbReference>
<dbReference type="InterPro" id="IPR052018">
    <property type="entry name" value="PHP_domain"/>
</dbReference>
<sequence length="287" mass="31605">MTQSLKSPIKLEKPDISALKREGYTPADMHLHTCYSDGLTKIPDLIRYAEKKGISLSVTDHNEIGGALKAEKYAGDTLIIPGIELDTKEGPHLLIYFYTSDDLSDFYNDFNREKSELSPALTKNLPVMKCLTLAEQYDCLRIAAHPFGYYGINRGVLKCVDKNMLPGVMDHLDGIEAICGGMIRGLNEKSMDYARNNDIPFTGGSDAHILPDVGNVLTGSYGETVEEFLSGIVNRKNIVIGKSGGILNKGATAGVIAWSFVPYTISYLSAHYSVKKEKLQDVFRSNK</sequence>
<dbReference type="InterPro" id="IPR016195">
    <property type="entry name" value="Pol/histidinol_Pase-like"/>
</dbReference>
<dbReference type="Pfam" id="PF13263">
    <property type="entry name" value="PHP_C"/>
    <property type="match status" value="1"/>
</dbReference>
<dbReference type="SMART" id="SM00481">
    <property type="entry name" value="POLIIIAc"/>
    <property type="match status" value="1"/>
</dbReference>
<dbReference type="GO" id="GO:0035312">
    <property type="term" value="F:5'-3' DNA exonuclease activity"/>
    <property type="evidence" value="ECO:0007669"/>
    <property type="project" value="TreeGrafter"/>
</dbReference>
<dbReference type="Pfam" id="PF02811">
    <property type="entry name" value="PHP"/>
    <property type="match status" value="1"/>
</dbReference>
<proteinExistence type="predicted"/>
<dbReference type="PANTHER" id="PTHR42924">
    <property type="entry name" value="EXONUCLEASE"/>
    <property type="match status" value="1"/>
</dbReference>
<dbReference type="EMBL" id="CP096115">
    <property type="protein sequence ID" value="UUX91903.1"/>
    <property type="molecule type" value="Genomic_DNA"/>
</dbReference>
<evidence type="ECO:0000313" key="3">
    <source>
        <dbReference type="Proteomes" id="UP001060368"/>
    </source>
</evidence>
<dbReference type="InterPro" id="IPR003141">
    <property type="entry name" value="Pol/His_phosphatase_N"/>
</dbReference>
<evidence type="ECO:0000313" key="2">
    <source>
        <dbReference type="EMBL" id="UUX91903.1"/>
    </source>
</evidence>
<evidence type="ECO:0000259" key="1">
    <source>
        <dbReference type="SMART" id="SM00481"/>
    </source>
</evidence>
<dbReference type="GeneID" id="74308256"/>
<dbReference type="GO" id="GO:0004534">
    <property type="term" value="F:5'-3' RNA exonuclease activity"/>
    <property type="evidence" value="ECO:0007669"/>
    <property type="project" value="TreeGrafter"/>
</dbReference>
<dbReference type="CDD" id="cd07432">
    <property type="entry name" value="PHP_HisPPase"/>
    <property type="match status" value="1"/>
</dbReference>
<dbReference type="Proteomes" id="UP001060368">
    <property type="component" value="Chromosome"/>
</dbReference>
<dbReference type="SUPFAM" id="SSF89550">
    <property type="entry name" value="PHP domain-like"/>
    <property type="match status" value="1"/>
</dbReference>
<name>A0A9E7TI52_9EURY</name>